<evidence type="ECO:0000313" key="1">
    <source>
        <dbReference type="EMBL" id="PRI10917.1"/>
    </source>
</evidence>
<organism evidence="1 2">
    <name type="scientific">Leucobacter massiliensis</name>
    <dbReference type="NCBI Taxonomy" id="1686285"/>
    <lineage>
        <taxon>Bacteria</taxon>
        <taxon>Bacillati</taxon>
        <taxon>Actinomycetota</taxon>
        <taxon>Actinomycetes</taxon>
        <taxon>Micrococcales</taxon>
        <taxon>Microbacteriaceae</taxon>
        <taxon>Leucobacter</taxon>
    </lineage>
</organism>
<protein>
    <submittedName>
        <fullName evidence="1">Uncharacterized protein</fullName>
    </submittedName>
</protein>
<evidence type="ECO:0000313" key="2">
    <source>
        <dbReference type="Proteomes" id="UP000238650"/>
    </source>
</evidence>
<dbReference type="OrthoDB" id="5070107at2"/>
<proteinExistence type="predicted"/>
<dbReference type="AlphaFoldDB" id="A0A2S9QMX4"/>
<dbReference type="Proteomes" id="UP000238650">
    <property type="component" value="Unassembled WGS sequence"/>
</dbReference>
<reference evidence="1 2" key="1">
    <citation type="journal article" date="2017" name="New Microbes New Infect">
        <title>Genome sequence of 'Leucobacter massiliensis' sp. nov. isolated from human pharynx after travel to the 2014 Hajj.</title>
        <authorList>
            <person name="Leangapichart T."/>
            <person name="Gautret P."/>
            <person name="Nguyen T.T."/>
            <person name="Armstrong N."/>
            <person name="Rolain J.M."/>
        </authorList>
    </citation>
    <scope>NUCLEOTIDE SEQUENCE [LARGE SCALE GENOMIC DNA]</scope>
    <source>
        <strain evidence="1 2">122RC15</strain>
    </source>
</reference>
<accession>A0A2S9QMX4</accession>
<dbReference type="RefSeq" id="WP_105805378.1">
    <property type="nucleotide sequence ID" value="NZ_MWZD01000017.1"/>
</dbReference>
<name>A0A2S9QMX4_9MICO</name>
<dbReference type="EMBL" id="MWZD01000017">
    <property type="protein sequence ID" value="PRI10917.1"/>
    <property type="molecule type" value="Genomic_DNA"/>
</dbReference>
<gene>
    <name evidence="1" type="ORF">B4915_08515</name>
</gene>
<keyword evidence="2" id="KW-1185">Reference proteome</keyword>
<sequence>MAATKSKKADTAADVVEYDFDSWSEEAEEKAIASLAPVVQHIIVGKDFIGRFEDGTIVKLPLSITLDEIDELTEKTGNPVDQVKVLLEQIGGKDAVREFTRHNMTETIAMAERFFKVFARIAGASVPES</sequence>
<comment type="caution">
    <text evidence="1">The sequence shown here is derived from an EMBL/GenBank/DDBJ whole genome shotgun (WGS) entry which is preliminary data.</text>
</comment>